<sequence>MGTATNQAERQTQLETTPEIVDALLEAARYDDIEDITSLTSSGVSLDSKDSQGRTALHMAAANGHLDIVEYLINQGVDLNASNEEKNTPLHWACLNGHIEVVKKLILAGASLGILNSHERTPMDEAVTRGKLDVIDAINAAVAQQELAGVTDDKDVKGGWKHLRFCQALTDDATGGMNEYDSLLDLLRFIETSLHNLLLGILFRTENLGISCWSLEQGIPALTEFGNPNGILEFVPPLICGGT</sequence>
<evidence type="ECO:0000256" key="3">
    <source>
        <dbReference type="PROSITE-ProRule" id="PRU00023"/>
    </source>
</evidence>
<dbReference type="PROSITE" id="PS50088">
    <property type="entry name" value="ANK_REPEAT"/>
    <property type="match status" value="2"/>
</dbReference>
<dbReference type="InterPro" id="IPR002110">
    <property type="entry name" value="Ankyrin_rpt"/>
</dbReference>
<dbReference type="InterPro" id="IPR036770">
    <property type="entry name" value="Ankyrin_rpt-contain_sf"/>
</dbReference>
<proteinExistence type="predicted"/>
<dbReference type="Pfam" id="PF12796">
    <property type="entry name" value="Ank_2"/>
    <property type="match status" value="1"/>
</dbReference>
<feature type="repeat" description="ANK" evidence="3">
    <location>
        <begin position="85"/>
        <end position="117"/>
    </location>
</feature>
<evidence type="ECO:0008006" key="6">
    <source>
        <dbReference type="Google" id="ProtNLM"/>
    </source>
</evidence>
<evidence type="ECO:0000256" key="1">
    <source>
        <dbReference type="ARBA" id="ARBA00022737"/>
    </source>
</evidence>
<keyword evidence="5" id="KW-1185">Reference proteome</keyword>
<feature type="repeat" description="ANK" evidence="3">
    <location>
        <begin position="52"/>
        <end position="84"/>
    </location>
</feature>
<dbReference type="GO" id="GO:0085020">
    <property type="term" value="P:protein K6-linked ubiquitination"/>
    <property type="evidence" value="ECO:0007669"/>
    <property type="project" value="TreeGrafter"/>
</dbReference>
<dbReference type="GO" id="GO:0004842">
    <property type="term" value="F:ubiquitin-protein transferase activity"/>
    <property type="evidence" value="ECO:0007669"/>
    <property type="project" value="TreeGrafter"/>
</dbReference>
<dbReference type="Proteomes" id="UP000807159">
    <property type="component" value="Chromosome 9"/>
</dbReference>
<evidence type="ECO:0000313" key="4">
    <source>
        <dbReference type="EMBL" id="KAH8498767.1"/>
    </source>
</evidence>
<keyword evidence="1" id="KW-0677">Repeat</keyword>
<dbReference type="PANTHER" id="PTHR24171">
    <property type="entry name" value="ANKYRIN REPEAT DOMAIN-CONTAINING PROTEIN 39-RELATED"/>
    <property type="match status" value="1"/>
</dbReference>
<reference evidence="4" key="1">
    <citation type="journal article" date="2021" name="J. Hered.">
        <title>Genome Assembly of Salicaceae Populus deltoides (Eastern Cottonwood) I-69 Based on Nanopore Sequencing and Hi-C Technologies.</title>
        <authorList>
            <person name="Bai S."/>
            <person name="Wu H."/>
            <person name="Zhang J."/>
            <person name="Pan Z."/>
            <person name="Zhao W."/>
            <person name="Li Z."/>
            <person name="Tong C."/>
        </authorList>
    </citation>
    <scope>NUCLEOTIDE SEQUENCE</scope>
    <source>
        <tissue evidence="4">Leaf</tissue>
    </source>
</reference>
<evidence type="ECO:0000313" key="5">
    <source>
        <dbReference type="Proteomes" id="UP000807159"/>
    </source>
</evidence>
<dbReference type="PROSITE" id="PS50297">
    <property type="entry name" value="ANK_REP_REGION"/>
    <property type="match status" value="2"/>
</dbReference>
<comment type="caution">
    <text evidence="4">The sequence shown here is derived from an EMBL/GenBank/DDBJ whole genome shotgun (WGS) entry which is preliminary data.</text>
</comment>
<name>A0A8T2Y110_POPDE</name>
<dbReference type="PANTHER" id="PTHR24171:SF8">
    <property type="entry name" value="BRCA1-ASSOCIATED RING DOMAIN PROTEIN 1"/>
    <property type="match status" value="1"/>
</dbReference>
<dbReference type="SUPFAM" id="SSF48403">
    <property type="entry name" value="Ankyrin repeat"/>
    <property type="match status" value="1"/>
</dbReference>
<keyword evidence="2 3" id="KW-0040">ANK repeat</keyword>
<dbReference type="PRINTS" id="PR01415">
    <property type="entry name" value="ANKYRIN"/>
</dbReference>
<evidence type="ECO:0000256" key="2">
    <source>
        <dbReference type="ARBA" id="ARBA00023043"/>
    </source>
</evidence>
<dbReference type="Gene3D" id="1.25.40.20">
    <property type="entry name" value="Ankyrin repeat-containing domain"/>
    <property type="match status" value="2"/>
</dbReference>
<accession>A0A8T2Y110</accession>
<dbReference type="EMBL" id="JACEGQ020000009">
    <property type="protein sequence ID" value="KAH8498767.1"/>
    <property type="molecule type" value="Genomic_DNA"/>
</dbReference>
<dbReference type="SMART" id="SM00248">
    <property type="entry name" value="ANK"/>
    <property type="match status" value="3"/>
</dbReference>
<organism evidence="4 5">
    <name type="scientific">Populus deltoides</name>
    <name type="common">Eastern poplar</name>
    <name type="synonym">Eastern cottonwood</name>
    <dbReference type="NCBI Taxonomy" id="3696"/>
    <lineage>
        <taxon>Eukaryota</taxon>
        <taxon>Viridiplantae</taxon>
        <taxon>Streptophyta</taxon>
        <taxon>Embryophyta</taxon>
        <taxon>Tracheophyta</taxon>
        <taxon>Spermatophyta</taxon>
        <taxon>Magnoliopsida</taxon>
        <taxon>eudicotyledons</taxon>
        <taxon>Gunneridae</taxon>
        <taxon>Pentapetalae</taxon>
        <taxon>rosids</taxon>
        <taxon>fabids</taxon>
        <taxon>Malpighiales</taxon>
        <taxon>Salicaceae</taxon>
        <taxon>Saliceae</taxon>
        <taxon>Populus</taxon>
    </lineage>
</organism>
<dbReference type="AlphaFoldDB" id="A0A8T2Y110"/>
<protein>
    <recommendedName>
        <fullName evidence="6">Ankyrin repeat family protein</fullName>
    </recommendedName>
</protein>
<gene>
    <name evidence="4" type="ORF">H0E87_017625</name>
</gene>